<protein>
    <submittedName>
        <fullName evidence="2">DUF4180 domain-containing protein</fullName>
    </submittedName>
</protein>
<reference evidence="2" key="1">
    <citation type="submission" date="2020-08" db="EMBL/GenBank/DDBJ databases">
        <title>Genome public.</title>
        <authorList>
            <person name="Liu C."/>
            <person name="Sun Q."/>
        </authorList>
    </citation>
    <scope>NUCLEOTIDE SEQUENCE</scope>
    <source>
        <strain evidence="2">NSJ-44</strain>
    </source>
</reference>
<dbReference type="EMBL" id="JACRSO010000004">
    <property type="protein sequence ID" value="MBC8529686.1"/>
    <property type="molecule type" value="Genomic_DNA"/>
</dbReference>
<name>A0A926HNZ8_9FIRM</name>
<gene>
    <name evidence="2" type="ORF">H8699_09625</name>
</gene>
<dbReference type="Proteomes" id="UP000654279">
    <property type="component" value="Unassembled WGS sequence"/>
</dbReference>
<evidence type="ECO:0000259" key="1">
    <source>
        <dbReference type="Pfam" id="PF13788"/>
    </source>
</evidence>
<organism evidence="2 3">
    <name type="scientific">Luoshenia tenuis</name>
    <dbReference type="NCBI Taxonomy" id="2763654"/>
    <lineage>
        <taxon>Bacteria</taxon>
        <taxon>Bacillati</taxon>
        <taxon>Bacillota</taxon>
        <taxon>Clostridia</taxon>
        <taxon>Christensenellales</taxon>
        <taxon>Christensenellaceae</taxon>
        <taxon>Luoshenia</taxon>
    </lineage>
</organism>
<sequence>MDIETLIIDGIPIAHLGGAGARIASAAQALDLIMDVKYAAGAERVAVDKRAMPAEFFILSSGMAGEILQKFVTYGIRAAFYGDFTRYTSKPLQDFIRESNRGRQVCFLPTKEEALARLAAL</sequence>
<proteinExistence type="predicted"/>
<keyword evidence="3" id="KW-1185">Reference proteome</keyword>
<dbReference type="Pfam" id="PF13788">
    <property type="entry name" value="DUF4180"/>
    <property type="match status" value="1"/>
</dbReference>
<dbReference type="AlphaFoldDB" id="A0A926HNZ8"/>
<evidence type="ECO:0000313" key="2">
    <source>
        <dbReference type="EMBL" id="MBC8529686.1"/>
    </source>
</evidence>
<feature type="domain" description="DUF4180" evidence="1">
    <location>
        <begin position="10"/>
        <end position="118"/>
    </location>
</feature>
<dbReference type="RefSeq" id="WP_249285511.1">
    <property type="nucleotide sequence ID" value="NZ_JACRSO010000004.1"/>
</dbReference>
<comment type="caution">
    <text evidence="2">The sequence shown here is derived from an EMBL/GenBank/DDBJ whole genome shotgun (WGS) entry which is preliminary data.</text>
</comment>
<evidence type="ECO:0000313" key="3">
    <source>
        <dbReference type="Proteomes" id="UP000654279"/>
    </source>
</evidence>
<dbReference type="InterPro" id="IPR025438">
    <property type="entry name" value="DUF4180"/>
</dbReference>
<accession>A0A926HNZ8</accession>